<dbReference type="GO" id="GO:0015204">
    <property type="term" value="F:urea transmembrane transporter activity"/>
    <property type="evidence" value="ECO:0007669"/>
    <property type="project" value="InterPro"/>
</dbReference>
<name>A0A6A7YR80_9PSED</name>
<dbReference type="Proteomes" id="UP000443000">
    <property type="component" value="Unassembled WGS sequence"/>
</dbReference>
<feature type="transmembrane region" description="Helical" evidence="7">
    <location>
        <begin position="215"/>
        <end position="232"/>
    </location>
</feature>
<accession>A0A6A7YR80</accession>
<evidence type="ECO:0000256" key="1">
    <source>
        <dbReference type="ARBA" id="ARBA00004651"/>
    </source>
</evidence>
<feature type="transmembrane region" description="Helical" evidence="7">
    <location>
        <begin position="239"/>
        <end position="258"/>
    </location>
</feature>
<feature type="transmembrane region" description="Helical" evidence="7">
    <location>
        <begin position="164"/>
        <end position="185"/>
    </location>
</feature>
<evidence type="ECO:0000256" key="3">
    <source>
        <dbReference type="ARBA" id="ARBA00022475"/>
    </source>
</evidence>
<dbReference type="InterPro" id="IPR029020">
    <property type="entry name" value="Ammonium/urea_transptr"/>
</dbReference>
<evidence type="ECO:0000256" key="5">
    <source>
        <dbReference type="ARBA" id="ARBA00022989"/>
    </source>
</evidence>
<dbReference type="AlphaFoldDB" id="A0A6A7YR80"/>
<dbReference type="Gene3D" id="1.10.3430.10">
    <property type="entry name" value="Ammonium transporter AmtB like domains"/>
    <property type="match status" value="1"/>
</dbReference>
<gene>
    <name evidence="10" type="ORF">GHN41_07245</name>
    <name evidence="9" type="ORF">GHN86_05245</name>
    <name evidence="8" type="ORF">GHN94_06310</name>
    <name evidence="11" type="ORF">GHO29_18580</name>
</gene>
<organism evidence="9">
    <name type="scientific">Pseudomonas helleri</name>
    <dbReference type="NCBI Taxonomy" id="1608996"/>
    <lineage>
        <taxon>Bacteria</taxon>
        <taxon>Pseudomonadati</taxon>
        <taxon>Pseudomonadota</taxon>
        <taxon>Gammaproteobacteria</taxon>
        <taxon>Pseudomonadales</taxon>
        <taxon>Pseudomonadaceae</taxon>
        <taxon>Pseudomonas</taxon>
    </lineage>
</organism>
<reference evidence="12 13" key="1">
    <citation type="submission" date="2019-10" db="EMBL/GenBank/DDBJ databases">
        <title>Evaluation of single-gene subtyping targets for Pseudomonas.</title>
        <authorList>
            <person name="Reichler S.J."/>
            <person name="Orsi R.H."/>
            <person name="Wiedmann M."/>
            <person name="Martin N.H."/>
            <person name="Murphy S.I."/>
        </authorList>
    </citation>
    <scope>NUCLEOTIDE SEQUENCE</scope>
    <source>
        <strain evidence="8 14">FSL R10-0802</strain>
        <strain evidence="10 13">FSL R10-1594</strain>
        <strain evidence="11 12">FSL R10-1984</strain>
        <strain evidence="9">FSL R10-2339</strain>
    </source>
</reference>
<dbReference type="OrthoDB" id="7029558at2"/>
<dbReference type="EMBL" id="WIVW01000033">
    <property type="protein sequence ID" value="MQU28486.1"/>
    <property type="molecule type" value="Genomic_DNA"/>
</dbReference>
<comment type="caution">
    <text evidence="9">The sequence shown here is derived from an EMBL/GenBank/DDBJ whole genome shotgun (WGS) entry which is preliminary data.</text>
</comment>
<proteinExistence type="inferred from homology"/>
<evidence type="ECO:0000256" key="7">
    <source>
        <dbReference type="SAM" id="Phobius"/>
    </source>
</evidence>
<evidence type="ECO:0000256" key="6">
    <source>
        <dbReference type="ARBA" id="ARBA00023136"/>
    </source>
</evidence>
<dbReference type="PANTHER" id="PTHR10464:SF4">
    <property type="entry name" value="UREA TRANSPORTER"/>
    <property type="match status" value="1"/>
</dbReference>
<evidence type="ECO:0000313" key="10">
    <source>
        <dbReference type="EMBL" id="MQU16241.1"/>
    </source>
</evidence>
<feature type="transmembrane region" description="Helical" evidence="7">
    <location>
        <begin position="192"/>
        <end position="209"/>
    </location>
</feature>
<feature type="transmembrane region" description="Helical" evidence="7">
    <location>
        <begin position="37"/>
        <end position="62"/>
    </location>
</feature>
<evidence type="ECO:0000256" key="4">
    <source>
        <dbReference type="ARBA" id="ARBA00022692"/>
    </source>
</evidence>
<evidence type="ECO:0000313" key="11">
    <source>
        <dbReference type="EMBL" id="MQU28486.1"/>
    </source>
</evidence>
<evidence type="ECO:0000256" key="2">
    <source>
        <dbReference type="ARBA" id="ARBA00005914"/>
    </source>
</evidence>
<dbReference type="Pfam" id="PF03253">
    <property type="entry name" value="UT"/>
    <property type="match status" value="1"/>
</dbReference>
<dbReference type="EMBL" id="WIWP01000007">
    <property type="protein sequence ID" value="MQT25451.1"/>
    <property type="molecule type" value="Genomic_DNA"/>
</dbReference>
<comment type="subcellular location">
    <subcellularLocation>
        <location evidence="1">Cell membrane</location>
        <topology evidence="1">Multi-pass membrane protein</topology>
    </subcellularLocation>
</comment>
<dbReference type="EMBL" id="WIWC01000005">
    <property type="protein sequence ID" value="MQT79471.1"/>
    <property type="molecule type" value="Genomic_DNA"/>
</dbReference>
<evidence type="ECO:0000313" key="14">
    <source>
        <dbReference type="Proteomes" id="UP000713985"/>
    </source>
</evidence>
<dbReference type="EMBL" id="WIVT01000006">
    <property type="protein sequence ID" value="MQU16241.1"/>
    <property type="molecule type" value="Genomic_DNA"/>
</dbReference>
<comment type="similarity">
    <text evidence="2">Belongs to the urea transporter family.</text>
</comment>
<feature type="transmembrane region" description="Helical" evidence="7">
    <location>
        <begin position="98"/>
        <end position="117"/>
    </location>
</feature>
<evidence type="ECO:0000313" key="8">
    <source>
        <dbReference type="EMBL" id="MQT25451.1"/>
    </source>
</evidence>
<dbReference type="Proteomes" id="UP000713985">
    <property type="component" value="Unassembled WGS sequence"/>
</dbReference>
<keyword evidence="5 7" id="KW-1133">Transmembrane helix</keyword>
<dbReference type="GO" id="GO:0005886">
    <property type="term" value="C:plasma membrane"/>
    <property type="evidence" value="ECO:0007669"/>
    <property type="project" value="UniProtKB-SubCell"/>
</dbReference>
<keyword evidence="14" id="KW-1185">Reference proteome</keyword>
<evidence type="ECO:0000313" key="12">
    <source>
        <dbReference type="Proteomes" id="UP000437970"/>
    </source>
</evidence>
<keyword evidence="3" id="KW-1003">Cell membrane</keyword>
<dbReference type="RefSeq" id="WP_153381289.1">
    <property type="nucleotide sequence ID" value="NZ_JBITTT010000010.1"/>
</dbReference>
<keyword evidence="4 7" id="KW-0812">Transmembrane</keyword>
<dbReference type="Proteomes" id="UP000437970">
    <property type="component" value="Unassembled WGS sequence"/>
</dbReference>
<feature type="transmembrane region" description="Helical" evidence="7">
    <location>
        <begin position="124"/>
        <end position="144"/>
    </location>
</feature>
<evidence type="ECO:0000313" key="9">
    <source>
        <dbReference type="EMBL" id="MQT79471.1"/>
    </source>
</evidence>
<protein>
    <submittedName>
        <fullName evidence="9">Urea transporter</fullName>
    </submittedName>
</protein>
<sequence>MNAPPLSHHCPDWATALCAGFAQIFLQRQPLCGVLCLLAILFCAPALLGGALLGGLAGLLTAQRRDYPKAQRQAGLYSYNGILLGLLLSYHFEWSAMLPLLIIASAGVSSILVHHWLKRATSPYTAPFIGIGWILLFLENPPASGFIQEQAITGLTLIEGLFKGVAQVMLLDHPLAGLLIVLGLWLSNWRAALWALAGSLAGLVCALLQQEPHTALSGLGGYNPALAALALSQLSRRMWLPLLGIIATLLITPALIALGLPPLTAPFVLGCWLVLACVRLFVPSNKQSELRIER</sequence>
<evidence type="ECO:0000313" key="13">
    <source>
        <dbReference type="Proteomes" id="UP000443000"/>
    </source>
</evidence>
<feature type="transmembrane region" description="Helical" evidence="7">
    <location>
        <begin position="264"/>
        <end position="282"/>
    </location>
</feature>
<dbReference type="InterPro" id="IPR004937">
    <property type="entry name" value="Urea_transporter"/>
</dbReference>
<feature type="transmembrane region" description="Helical" evidence="7">
    <location>
        <begin position="74"/>
        <end position="92"/>
    </location>
</feature>
<dbReference type="PANTHER" id="PTHR10464">
    <property type="entry name" value="UREA TRANSPORTER"/>
    <property type="match status" value="1"/>
</dbReference>
<keyword evidence="6 7" id="KW-0472">Membrane</keyword>